<comment type="similarity">
    <text evidence="8 9">Belongs to the TonB-dependent receptor family.</text>
</comment>
<dbReference type="Pfam" id="PF07715">
    <property type="entry name" value="Plug"/>
    <property type="match status" value="1"/>
</dbReference>
<dbReference type="RefSeq" id="WP_371842148.1">
    <property type="nucleotide sequence ID" value="NZ_JBGMEL010000001.1"/>
</dbReference>
<dbReference type="Pfam" id="PF00593">
    <property type="entry name" value="TonB_dep_Rec_b-barrel"/>
    <property type="match status" value="1"/>
</dbReference>
<name>A0ABV4NIT7_9GAMM</name>
<evidence type="ECO:0000313" key="14">
    <source>
        <dbReference type="Proteomes" id="UP001569414"/>
    </source>
</evidence>
<sequence>MKKNSREMVNTWRRGFTQKSMVAAITLVVSSMAIAEDTSDSDERIEEVQVIGILESATRNLEIKRDSLAVVDAITAEDIGKFPDKNVADSLQRVPGVTIDRSGGEGSTVSIRGTSSEWTLTQLNGNYIATSGSGAPSRNFNYLLLPSSMISRAEVYKSPEARIDEGGVGGTVILHSHKPLDLDAGQGVITTEATYSDTTEEWDPQYNAFYSWKNESDTFGVLVGYTSQDRGVTGVTNYASGWRLHSDTDENADLPALVDQTTEEVFNDVWAPTQVSIHNSKEDRTRDGYQLAAQWRPTERLEFGFAYFGSKLGYDTNTQSLTFAEWNDHDDAYYGIEVDGDTVVTYGFNDNGDLNENNWGDGDVNGGVDVYRGLMSPQLTGYTRKGESESNTYDFEVIYEGDFYTAAINVGHTEAEGGTSELTYANMDARYGSVDSWLWSIADGKPSYEVSTDLTKDTEAYPYYDWFGSDATENSDEESYYQLDLAFDTNWGIVNKFYVGTKYRDHEARSYRDIYRWDDETDDNGGYRGWLSGDQWFHNPDYHPDTSTLISDKVVDNSAGNTGAIDFLAFDTDALMDYVRGNFNLTVMPVLSGTYTIDEEIFSTYAQADFIWRDFRGNLGVRYVSTKLSTETYDDITGMESDEIIANSRSNTTKEFLPSLNVAWDLTGDLVIRFTASKAMSRVSYAYLGQAETYGPPVHIVSPDEWTGRGSGFFANTDLAAMISKQFDLGLEWYYADGSALGVTLFDKDIDNLPIQVTEIVEREHDCCNGPIEVEMKGQIGGGNATSSGVELFAQHAFESGFGLMANYTFTDTGTSTIILANESIEAEIPGTARHQYNLSAFYENENFGVRASYNWVDDRVTSLHRGYAVYDKDYGQLDLNATYTFTDNFNISASIINLTEEVAEGYWKQENRMTYNNYSGRRLYIGANYKF</sequence>
<evidence type="ECO:0000256" key="6">
    <source>
        <dbReference type="ARBA" id="ARBA00023136"/>
    </source>
</evidence>
<dbReference type="InterPro" id="IPR036942">
    <property type="entry name" value="Beta-barrel_TonB_sf"/>
</dbReference>
<evidence type="ECO:0000256" key="4">
    <source>
        <dbReference type="ARBA" id="ARBA00022692"/>
    </source>
</evidence>
<protein>
    <submittedName>
        <fullName evidence="13">TonB-dependent receptor</fullName>
    </submittedName>
</protein>
<keyword evidence="2 8" id="KW-0813">Transport</keyword>
<dbReference type="InterPro" id="IPR012910">
    <property type="entry name" value="Plug_dom"/>
</dbReference>
<feature type="chain" id="PRO_5046200815" evidence="10">
    <location>
        <begin position="36"/>
        <end position="932"/>
    </location>
</feature>
<dbReference type="InterPro" id="IPR039426">
    <property type="entry name" value="TonB-dep_rcpt-like"/>
</dbReference>
<dbReference type="PANTHER" id="PTHR40980:SF3">
    <property type="entry name" value="TONB-DEPENDENT RECEPTOR-LIKE BETA-BARREL DOMAIN-CONTAINING PROTEIN"/>
    <property type="match status" value="1"/>
</dbReference>
<keyword evidence="6 8" id="KW-0472">Membrane</keyword>
<evidence type="ECO:0000256" key="7">
    <source>
        <dbReference type="ARBA" id="ARBA00023237"/>
    </source>
</evidence>
<evidence type="ECO:0000256" key="8">
    <source>
        <dbReference type="PROSITE-ProRule" id="PRU01360"/>
    </source>
</evidence>
<keyword evidence="3 8" id="KW-1134">Transmembrane beta strand</keyword>
<keyword evidence="5 9" id="KW-0798">TonB box</keyword>
<dbReference type="Gene3D" id="2.40.170.20">
    <property type="entry name" value="TonB-dependent receptor, beta-barrel domain"/>
    <property type="match status" value="1"/>
</dbReference>
<dbReference type="PANTHER" id="PTHR40980">
    <property type="entry name" value="PLUG DOMAIN-CONTAINING PROTEIN"/>
    <property type="match status" value="1"/>
</dbReference>
<keyword evidence="13" id="KW-0675">Receptor</keyword>
<accession>A0ABV4NIT7</accession>
<dbReference type="Proteomes" id="UP001569414">
    <property type="component" value="Unassembled WGS sequence"/>
</dbReference>
<evidence type="ECO:0000259" key="12">
    <source>
        <dbReference type="Pfam" id="PF07715"/>
    </source>
</evidence>
<keyword evidence="10" id="KW-0732">Signal</keyword>
<evidence type="ECO:0000256" key="1">
    <source>
        <dbReference type="ARBA" id="ARBA00004571"/>
    </source>
</evidence>
<evidence type="ECO:0000313" key="13">
    <source>
        <dbReference type="EMBL" id="MFA0788911.1"/>
    </source>
</evidence>
<feature type="signal peptide" evidence="10">
    <location>
        <begin position="1"/>
        <end position="35"/>
    </location>
</feature>
<evidence type="ECO:0000256" key="3">
    <source>
        <dbReference type="ARBA" id="ARBA00022452"/>
    </source>
</evidence>
<dbReference type="SUPFAM" id="SSF56935">
    <property type="entry name" value="Porins"/>
    <property type="match status" value="1"/>
</dbReference>
<feature type="domain" description="TonB-dependent receptor-like beta-barrel" evidence="11">
    <location>
        <begin position="422"/>
        <end position="899"/>
    </location>
</feature>
<dbReference type="Gene3D" id="2.170.130.10">
    <property type="entry name" value="TonB-dependent receptor, plug domain"/>
    <property type="match status" value="1"/>
</dbReference>
<evidence type="ECO:0000256" key="9">
    <source>
        <dbReference type="RuleBase" id="RU003357"/>
    </source>
</evidence>
<evidence type="ECO:0000259" key="11">
    <source>
        <dbReference type="Pfam" id="PF00593"/>
    </source>
</evidence>
<organism evidence="13 14">
    <name type="scientific">Microbulbifer echini</name>
    <dbReference type="NCBI Taxonomy" id="1529067"/>
    <lineage>
        <taxon>Bacteria</taxon>
        <taxon>Pseudomonadati</taxon>
        <taxon>Pseudomonadota</taxon>
        <taxon>Gammaproteobacteria</taxon>
        <taxon>Cellvibrionales</taxon>
        <taxon>Microbulbiferaceae</taxon>
        <taxon>Microbulbifer</taxon>
    </lineage>
</organism>
<reference evidence="13 14" key="1">
    <citation type="submission" date="2024-08" db="EMBL/GenBank/DDBJ databases">
        <authorList>
            <person name="Ishaq N."/>
        </authorList>
    </citation>
    <scope>NUCLEOTIDE SEQUENCE [LARGE SCALE GENOMIC DNA]</scope>
    <source>
        <strain evidence="13 14">JCM 30400</strain>
    </source>
</reference>
<comment type="caution">
    <text evidence="13">The sequence shown here is derived from an EMBL/GenBank/DDBJ whole genome shotgun (WGS) entry which is preliminary data.</text>
</comment>
<dbReference type="CDD" id="cd01347">
    <property type="entry name" value="ligand_gated_channel"/>
    <property type="match status" value="1"/>
</dbReference>
<comment type="subcellular location">
    <subcellularLocation>
        <location evidence="1 8">Cell outer membrane</location>
        <topology evidence="1 8">Multi-pass membrane protein</topology>
    </subcellularLocation>
</comment>
<dbReference type="InterPro" id="IPR037066">
    <property type="entry name" value="Plug_dom_sf"/>
</dbReference>
<evidence type="ECO:0000256" key="2">
    <source>
        <dbReference type="ARBA" id="ARBA00022448"/>
    </source>
</evidence>
<dbReference type="InterPro" id="IPR000531">
    <property type="entry name" value="Beta-barrel_TonB"/>
</dbReference>
<dbReference type="InterPro" id="IPR010104">
    <property type="entry name" value="TonB_rcpt_bac"/>
</dbReference>
<dbReference type="NCBIfam" id="TIGR01782">
    <property type="entry name" value="TonB-Xanth-Caul"/>
    <property type="match status" value="1"/>
</dbReference>
<keyword evidence="4 8" id="KW-0812">Transmembrane</keyword>
<dbReference type="PROSITE" id="PS52016">
    <property type="entry name" value="TONB_DEPENDENT_REC_3"/>
    <property type="match status" value="1"/>
</dbReference>
<keyword evidence="14" id="KW-1185">Reference proteome</keyword>
<evidence type="ECO:0000256" key="10">
    <source>
        <dbReference type="SAM" id="SignalP"/>
    </source>
</evidence>
<proteinExistence type="inferred from homology"/>
<feature type="domain" description="TonB-dependent receptor plug" evidence="12">
    <location>
        <begin position="64"/>
        <end position="171"/>
    </location>
</feature>
<dbReference type="EMBL" id="JBGMEL010000001">
    <property type="protein sequence ID" value="MFA0788911.1"/>
    <property type="molecule type" value="Genomic_DNA"/>
</dbReference>
<keyword evidence="7 8" id="KW-0998">Cell outer membrane</keyword>
<gene>
    <name evidence="13" type="ORF">ACCI51_00020</name>
</gene>
<evidence type="ECO:0000256" key="5">
    <source>
        <dbReference type="ARBA" id="ARBA00023077"/>
    </source>
</evidence>